<evidence type="ECO:0000313" key="2">
    <source>
        <dbReference type="Proteomes" id="UP001197093"/>
    </source>
</evidence>
<keyword evidence="2" id="KW-1185">Reference proteome</keyword>
<dbReference type="AlphaFoldDB" id="A0AAD4EQQ4"/>
<dbReference type="Proteomes" id="UP001197093">
    <property type="component" value="Unassembled WGS sequence"/>
</dbReference>
<proteinExistence type="predicted"/>
<organism evidence="1 2">
    <name type="scientific">Staphylotrichum longicolle</name>
    <dbReference type="NCBI Taxonomy" id="669026"/>
    <lineage>
        <taxon>Eukaryota</taxon>
        <taxon>Fungi</taxon>
        <taxon>Dikarya</taxon>
        <taxon>Ascomycota</taxon>
        <taxon>Pezizomycotina</taxon>
        <taxon>Sordariomycetes</taxon>
        <taxon>Sordariomycetidae</taxon>
        <taxon>Sordariales</taxon>
        <taxon>Chaetomiaceae</taxon>
        <taxon>Staphylotrichum</taxon>
    </lineage>
</organism>
<dbReference type="Gene3D" id="2.160.20.10">
    <property type="entry name" value="Single-stranded right-handed beta-helix, Pectin lyase-like"/>
    <property type="match status" value="1"/>
</dbReference>
<sequence>MAVPVDVWRWQQAEIIFVDAITYILKDTLTALKDAKIVGKAWSHFAASGARFANASNLFVMFKVGSAS</sequence>
<accession>A0AAD4EQQ4</accession>
<evidence type="ECO:0000313" key="1">
    <source>
        <dbReference type="EMBL" id="KAG7285807.1"/>
    </source>
</evidence>
<reference evidence="1" key="1">
    <citation type="submission" date="2023-02" db="EMBL/GenBank/DDBJ databases">
        <authorList>
            <person name="Palmer J.M."/>
        </authorList>
    </citation>
    <scope>NUCLEOTIDE SEQUENCE</scope>
    <source>
        <strain evidence="1">FW57</strain>
    </source>
</reference>
<name>A0AAD4EQQ4_9PEZI</name>
<dbReference type="EMBL" id="JAHCVI010000004">
    <property type="protein sequence ID" value="KAG7285807.1"/>
    <property type="molecule type" value="Genomic_DNA"/>
</dbReference>
<dbReference type="InterPro" id="IPR012334">
    <property type="entry name" value="Pectin_lyas_fold"/>
</dbReference>
<protein>
    <submittedName>
        <fullName evidence="1">Uncharacterized protein</fullName>
    </submittedName>
</protein>
<comment type="caution">
    <text evidence="1">The sequence shown here is derived from an EMBL/GenBank/DDBJ whole genome shotgun (WGS) entry which is preliminary data.</text>
</comment>
<gene>
    <name evidence="1" type="ORF">NEMBOFW57_008101</name>
</gene>